<accession>A0ABU8IG42</accession>
<dbReference type="SUPFAM" id="SSF53448">
    <property type="entry name" value="Nucleotide-diphospho-sugar transferases"/>
    <property type="match status" value="1"/>
</dbReference>
<gene>
    <name evidence="2" type="ORF">A5880_001901</name>
</gene>
<dbReference type="Proteomes" id="UP000195139">
    <property type="component" value="Unassembled WGS sequence"/>
</dbReference>
<name>A0ABU8IG42_9ENTE</name>
<evidence type="ECO:0000259" key="1">
    <source>
        <dbReference type="Pfam" id="PF00535"/>
    </source>
</evidence>
<dbReference type="RefSeq" id="WP_336577065.1">
    <property type="nucleotide sequence ID" value="NZ_NGLE02000001.1"/>
</dbReference>
<dbReference type="PANTHER" id="PTHR43630:SF2">
    <property type="entry name" value="GLYCOSYLTRANSFERASE"/>
    <property type="match status" value="1"/>
</dbReference>
<dbReference type="Gene3D" id="3.90.550.10">
    <property type="entry name" value="Spore Coat Polysaccharide Biosynthesis Protein SpsA, Chain A"/>
    <property type="match status" value="1"/>
</dbReference>
<dbReference type="EMBL" id="NGLE02000001">
    <property type="protein sequence ID" value="MEI5994343.1"/>
    <property type="molecule type" value="Genomic_DNA"/>
</dbReference>
<reference evidence="2" key="1">
    <citation type="submission" date="2018-07" db="EMBL/GenBank/DDBJ databases">
        <title>The Genome Sequence of Enterococcus sp. DIV0659b.</title>
        <authorList>
            <consortium name="The Broad Institute Genomics Platform"/>
            <consortium name="The Broad Institute Genomic Center for Infectious Diseases"/>
            <person name="Earl A."/>
            <person name="Manson A."/>
            <person name="Schwartman J."/>
            <person name="Gilmore M."/>
            <person name="Abouelleil A."/>
            <person name="Cao P."/>
            <person name="Chapman S."/>
            <person name="Cusick C."/>
            <person name="Shea T."/>
            <person name="Young S."/>
            <person name="Neafsey D."/>
            <person name="Nusbaum C."/>
            <person name="Birren B."/>
        </authorList>
    </citation>
    <scope>NUCLEOTIDE SEQUENCE [LARGE SCALE GENOMIC DNA]</scope>
    <source>
        <strain evidence="2">4G2_DIV0659</strain>
    </source>
</reference>
<feature type="domain" description="Glycosyltransferase 2-like" evidence="1">
    <location>
        <begin position="7"/>
        <end position="111"/>
    </location>
</feature>
<protein>
    <recommendedName>
        <fullName evidence="1">Glycosyltransferase 2-like domain-containing protein</fullName>
    </recommendedName>
</protein>
<proteinExistence type="predicted"/>
<organism evidence="2 3">
    <name type="scientific">Candidatus Enterococcus mansonii</name>
    <dbReference type="NCBI Taxonomy" id="1834181"/>
    <lineage>
        <taxon>Bacteria</taxon>
        <taxon>Bacillati</taxon>
        <taxon>Bacillota</taxon>
        <taxon>Bacilli</taxon>
        <taxon>Lactobacillales</taxon>
        <taxon>Enterococcaceae</taxon>
        <taxon>Enterococcus</taxon>
    </lineage>
</organism>
<dbReference type="InterPro" id="IPR001173">
    <property type="entry name" value="Glyco_trans_2-like"/>
</dbReference>
<dbReference type="PANTHER" id="PTHR43630">
    <property type="entry name" value="POLY-BETA-1,6-N-ACETYL-D-GLUCOSAMINE SYNTHASE"/>
    <property type="match status" value="1"/>
</dbReference>
<comment type="caution">
    <text evidence="2">The sequence shown here is derived from an EMBL/GenBank/DDBJ whole genome shotgun (WGS) entry which is preliminary data.</text>
</comment>
<evidence type="ECO:0000313" key="2">
    <source>
        <dbReference type="EMBL" id="MEI5994343.1"/>
    </source>
</evidence>
<dbReference type="Pfam" id="PF00535">
    <property type="entry name" value="Glycos_transf_2"/>
    <property type="match status" value="1"/>
</dbReference>
<evidence type="ECO:0000313" key="3">
    <source>
        <dbReference type="Proteomes" id="UP000195139"/>
    </source>
</evidence>
<keyword evidence="3" id="KW-1185">Reference proteome</keyword>
<sequence>MISPSISIGIMCKNEEKTISRCLEAIQRQINDIDEVIVVDTGSTDQTINIIKKNFPKIGLYYKQWDDNFSEIRNFIITLSKKDWIFFIDSDEIIQPSGLINIRNNILKIEKVSNDAIVFCPKVLNTNDSIVYNTGRIIKNNGLYKFFGYVHEYPIYKNNLNADNLTTVILEDVVMIHDGYEDNTMTEKNKSKRNTILNEKMLTEFPDNDRYYYFYCRDAKPLLSQEEYELSLSSFFDIYPTSRFTNEAYLDLISCLIEQGKTQKAEIYIKKYWEEFNTKETFSKSGLVYLTVLNEIQKIMDTQKELLEVMINTKKNIQHDSYRTVENGYNFEDIIGFLYWSLGDIPSAILIKEELNTTGYKGMLNELFQLLNWNDGDKNEI</sequence>
<dbReference type="InterPro" id="IPR029044">
    <property type="entry name" value="Nucleotide-diphossugar_trans"/>
</dbReference>